<protein>
    <submittedName>
        <fullName evidence="2">Uncharacterized protein</fullName>
    </submittedName>
</protein>
<geneLocation type="plasmid" evidence="2">
    <name>pLEW279a</name>
</geneLocation>
<keyword evidence="2" id="KW-0614">Plasmid</keyword>
<name>Q0ZKC4_9CORY</name>
<dbReference type="AlphaFoldDB" id="Q0ZKC4"/>
<organism evidence="2">
    <name type="scientific">Corynebacterium sp. L2-79-05</name>
    <dbReference type="NCBI Taxonomy" id="373068"/>
    <lineage>
        <taxon>Bacteria</taxon>
        <taxon>Bacillati</taxon>
        <taxon>Actinomycetota</taxon>
        <taxon>Actinomycetes</taxon>
        <taxon>Mycobacteriales</taxon>
        <taxon>Corynebacteriaceae</taxon>
        <taxon>Corynebacterium</taxon>
    </lineage>
</organism>
<evidence type="ECO:0000313" key="2">
    <source>
        <dbReference type="EMBL" id="ABG49350.1"/>
    </source>
</evidence>
<dbReference type="RefSeq" id="WP_011867683.1">
    <property type="nucleotide sequence ID" value="NC_009128.1"/>
</dbReference>
<dbReference type="EMBL" id="DQ390458">
    <property type="protein sequence ID" value="ABG49350.1"/>
    <property type="molecule type" value="Genomic_DNA"/>
</dbReference>
<reference evidence="2" key="1">
    <citation type="journal article" date="2006" name="Appl. Environ. Microbiol.">
        <title>Facile recovery of individual high-molecular-weight, low-copy-number natural plasmids for genomic sequencing.</title>
        <authorList>
            <person name="Williams L.E."/>
            <person name="Detter C."/>
            <person name="Barry K."/>
            <person name="Lapidus A."/>
            <person name="Summers A.O."/>
        </authorList>
    </citation>
    <scope>NUCLEOTIDE SEQUENCE</scope>
    <source>
        <strain evidence="2">L2-79-05</strain>
        <plasmid evidence="2">pLEW279a</plasmid>
    </source>
</reference>
<evidence type="ECO:0000256" key="1">
    <source>
        <dbReference type="SAM" id="MobiDB-lite"/>
    </source>
</evidence>
<sequence length="45" mass="4983">MGFKDLFHKKNTNSDCCSVEIVADDDTDTTETTSDLEEQDPQATS</sequence>
<accession>Q0ZKC4</accession>
<feature type="region of interest" description="Disordered" evidence="1">
    <location>
        <begin position="23"/>
        <end position="45"/>
    </location>
</feature>
<proteinExistence type="predicted"/>